<evidence type="ECO:0000313" key="3">
    <source>
        <dbReference type="Proteomes" id="UP000050421"/>
    </source>
</evidence>
<reference evidence="2 3" key="1">
    <citation type="submission" date="2015-09" db="EMBL/GenBank/DDBJ databases">
        <title>Identification and resolution of microdiversity through metagenomic sequencing of parallel consortia.</title>
        <authorList>
            <person name="Nelson W.C."/>
            <person name="Romine M.F."/>
            <person name="Lindemann S.R."/>
        </authorList>
    </citation>
    <scope>NUCLEOTIDE SEQUENCE [LARGE SCALE GENOMIC DNA]</scope>
    <source>
        <strain evidence="2">HL-49</strain>
    </source>
</reference>
<dbReference type="GO" id="GO:0006506">
    <property type="term" value="P:GPI anchor biosynthetic process"/>
    <property type="evidence" value="ECO:0007669"/>
    <property type="project" value="TreeGrafter"/>
</dbReference>
<dbReference type="STRING" id="1305737.GCA_000526355_00616"/>
<dbReference type="GO" id="GO:0016020">
    <property type="term" value="C:membrane"/>
    <property type="evidence" value="ECO:0007669"/>
    <property type="project" value="GOC"/>
</dbReference>
<dbReference type="InterPro" id="IPR036691">
    <property type="entry name" value="Endo/exonu/phosph_ase_sf"/>
</dbReference>
<dbReference type="InterPro" id="IPR005135">
    <property type="entry name" value="Endo/exonuclease/phosphatase"/>
</dbReference>
<proteinExistence type="predicted"/>
<dbReference type="OrthoDB" id="5447300at2"/>
<dbReference type="InterPro" id="IPR051916">
    <property type="entry name" value="GPI-anchor_lipid_remodeler"/>
</dbReference>
<keyword evidence="2" id="KW-0378">Hydrolase</keyword>
<protein>
    <submittedName>
        <fullName evidence="2">Metal-dependent hydrolase</fullName>
    </submittedName>
</protein>
<dbReference type="Gene3D" id="3.60.10.10">
    <property type="entry name" value="Endonuclease/exonuclease/phosphatase"/>
    <property type="match status" value="1"/>
</dbReference>
<evidence type="ECO:0000259" key="1">
    <source>
        <dbReference type="Pfam" id="PF03372"/>
    </source>
</evidence>
<dbReference type="AlphaFoldDB" id="A0A0N8KF66"/>
<dbReference type="Proteomes" id="UP000050421">
    <property type="component" value="Unassembled WGS sequence"/>
</dbReference>
<comment type="caution">
    <text evidence="2">The sequence shown here is derived from an EMBL/GenBank/DDBJ whole genome shotgun (WGS) entry which is preliminary data.</text>
</comment>
<dbReference type="GO" id="GO:0016787">
    <property type="term" value="F:hydrolase activity"/>
    <property type="evidence" value="ECO:0007669"/>
    <property type="project" value="UniProtKB-KW"/>
</dbReference>
<dbReference type="Pfam" id="PF03372">
    <property type="entry name" value="Exo_endo_phos"/>
    <property type="match status" value="1"/>
</dbReference>
<organism evidence="2 3">
    <name type="scientific">Algoriphagus marincola HL-49</name>
    <dbReference type="NCBI Taxonomy" id="1305737"/>
    <lineage>
        <taxon>Bacteria</taxon>
        <taxon>Pseudomonadati</taxon>
        <taxon>Bacteroidota</taxon>
        <taxon>Cytophagia</taxon>
        <taxon>Cytophagales</taxon>
        <taxon>Cyclobacteriaceae</taxon>
        <taxon>Algoriphagus</taxon>
    </lineage>
</organism>
<dbReference type="PANTHER" id="PTHR14859">
    <property type="entry name" value="CALCOFLUOR WHITE HYPERSENSITIVE PROTEIN PRECURSOR"/>
    <property type="match status" value="1"/>
</dbReference>
<dbReference type="SUPFAM" id="SSF56219">
    <property type="entry name" value="DNase I-like"/>
    <property type="match status" value="1"/>
</dbReference>
<name>A0A0N8KF66_9BACT</name>
<dbReference type="eggNOG" id="COG3568">
    <property type="taxonomic scope" value="Bacteria"/>
</dbReference>
<accession>A0A0N8KF66</accession>
<gene>
    <name evidence="2" type="ORF">HLUCCX10_13520</name>
</gene>
<dbReference type="PATRIC" id="fig|1305737.6.peg.3421"/>
<sequence length="267" mass="29630">MKNFLQVISFITLLSLPLLTPFSLSAQENIMKILSYNIYHGEDPLNPGDSNLDSIADFINQLGPDLVLLQEVDSMTTRSASIYGVKTDLLELLALKTGMKSYFAKAMDYAEGGYGEGILFKKGISSESIILPTPAGGEPRAMAWVEIEIAGKQIGVGGTHLCHQFEGNRAAQVNAILEFTSKKEIPVIWGGDLNFKPSDPEYSQFPSKWSDAARLSNNNSPTYSSSNDSGRIDYIWFESDQFELVEYQVFQVNYSDHFPVLATFKIK</sequence>
<feature type="domain" description="Endonuclease/exonuclease/phosphatase" evidence="1">
    <location>
        <begin position="34"/>
        <end position="257"/>
    </location>
</feature>
<dbReference type="PANTHER" id="PTHR14859:SF1">
    <property type="entry name" value="PGAP2-INTERACTING PROTEIN"/>
    <property type="match status" value="1"/>
</dbReference>
<dbReference type="EMBL" id="LJXT01000096">
    <property type="protein sequence ID" value="KPQ13282.1"/>
    <property type="molecule type" value="Genomic_DNA"/>
</dbReference>
<evidence type="ECO:0000313" key="2">
    <source>
        <dbReference type="EMBL" id="KPQ13282.1"/>
    </source>
</evidence>